<dbReference type="AlphaFoldDB" id="W9VEE0"/>
<dbReference type="OrthoDB" id="9793824at2"/>
<evidence type="ECO:0000256" key="6">
    <source>
        <dbReference type="SAM" id="Phobius"/>
    </source>
</evidence>
<organism evidence="8 9">
    <name type="scientific">Nitrincola nitratireducens</name>
    <dbReference type="NCBI Taxonomy" id="1229521"/>
    <lineage>
        <taxon>Bacteria</taxon>
        <taxon>Pseudomonadati</taxon>
        <taxon>Pseudomonadota</taxon>
        <taxon>Gammaproteobacteria</taxon>
        <taxon>Oceanospirillales</taxon>
        <taxon>Oceanospirillaceae</taxon>
        <taxon>Nitrincola</taxon>
    </lineage>
</organism>
<keyword evidence="2" id="KW-1003">Cell membrane</keyword>
<protein>
    <submittedName>
        <fullName evidence="8">RDD family protein</fullName>
    </submittedName>
</protein>
<dbReference type="Gene3D" id="2.60.200.20">
    <property type="match status" value="1"/>
</dbReference>
<dbReference type="InterPro" id="IPR010432">
    <property type="entry name" value="RDD"/>
</dbReference>
<dbReference type="SUPFAM" id="SSF49879">
    <property type="entry name" value="SMAD/FHA domain"/>
    <property type="match status" value="1"/>
</dbReference>
<comment type="caution">
    <text evidence="8">The sequence shown here is derived from an EMBL/GenBank/DDBJ whole genome shotgun (WGS) entry which is preliminary data.</text>
</comment>
<evidence type="ECO:0000256" key="2">
    <source>
        <dbReference type="ARBA" id="ARBA00022475"/>
    </source>
</evidence>
<dbReference type="EMBL" id="AONB01000036">
    <property type="protein sequence ID" value="EXJ09080.1"/>
    <property type="molecule type" value="Genomic_DNA"/>
</dbReference>
<sequence>MNLIKGSLNIAPIWKRAIAIIIDSIILGLIYWIIVSAILILSVFSIDIDALIVFDLFLLIVCPPIYFAVMHSSTKHATFGKQIMKIQVVHLQGNTLTFGRALGREVLRNTLVLFTYFLALFTQNKQTLHDYLVKTVVVNKSSNRGSIPSIDPIPDPIPAPPNIPDEPSEIPKPSHNAWVISGFCNSGDAVRFSVSQQELEAGIVLGGRKTEDTTHIVPDNTVSGRHLRLRLQLDTGSTSLILEDLDSMNGTLVDEQRLQPHHPKRISLQSRIQIGGSEIQVSRG</sequence>
<proteinExistence type="predicted"/>
<evidence type="ECO:0000256" key="1">
    <source>
        <dbReference type="ARBA" id="ARBA00004651"/>
    </source>
</evidence>
<evidence type="ECO:0000256" key="3">
    <source>
        <dbReference type="ARBA" id="ARBA00022692"/>
    </source>
</evidence>
<reference evidence="8 9" key="2">
    <citation type="journal article" date="2015" name="Syst. Appl. Microbiol.">
        <title>Nitrincola nitratireducens sp. nov. isolated from a haloalkaline crater lake.</title>
        <authorList>
            <person name="Singh A."/>
            <person name="Vaidya B."/>
            <person name="Tanuku N.R."/>
            <person name="Pinnaka A.K."/>
        </authorList>
    </citation>
    <scope>NUCLEOTIDE SEQUENCE [LARGE SCALE GENOMIC DNA]</scope>
    <source>
        <strain evidence="8 9">AK23</strain>
    </source>
</reference>
<dbReference type="STRING" id="1229521.D791_03986"/>
<dbReference type="GO" id="GO:0005886">
    <property type="term" value="C:plasma membrane"/>
    <property type="evidence" value="ECO:0007669"/>
    <property type="project" value="UniProtKB-SubCell"/>
</dbReference>
<keyword evidence="9" id="KW-1185">Reference proteome</keyword>
<feature type="transmembrane region" description="Helical" evidence="6">
    <location>
        <begin position="50"/>
        <end position="69"/>
    </location>
</feature>
<reference evidence="9" key="1">
    <citation type="submission" date="2012-11" db="EMBL/GenBank/DDBJ databases">
        <authorList>
            <person name="Singh A."/>
            <person name="Pinnaka A.K."/>
            <person name="Vaidya B."/>
        </authorList>
    </citation>
    <scope>NUCLEOTIDE SEQUENCE [LARGE SCALE GENOMIC DNA]</scope>
    <source>
        <strain evidence="9">AK23</strain>
    </source>
</reference>
<comment type="subcellular location">
    <subcellularLocation>
        <location evidence="1">Cell membrane</location>
        <topology evidence="1">Multi-pass membrane protein</topology>
    </subcellularLocation>
</comment>
<evidence type="ECO:0000256" key="4">
    <source>
        <dbReference type="ARBA" id="ARBA00022989"/>
    </source>
</evidence>
<keyword evidence="5 6" id="KW-0472">Membrane</keyword>
<evidence type="ECO:0000313" key="9">
    <source>
        <dbReference type="Proteomes" id="UP000019464"/>
    </source>
</evidence>
<dbReference type="Pfam" id="PF00498">
    <property type="entry name" value="FHA"/>
    <property type="match status" value="1"/>
</dbReference>
<dbReference type="InterPro" id="IPR008984">
    <property type="entry name" value="SMAD_FHA_dom_sf"/>
</dbReference>
<dbReference type="InterPro" id="IPR000253">
    <property type="entry name" value="FHA_dom"/>
</dbReference>
<feature type="domain" description="FHA" evidence="7">
    <location>
        <begin position="203"/>
        <end position="258"/>
    </location>
</feature>
<dbReference type="PROSITE" id="PS50006">
    <property type="entry name" value="FHA_DOMAIN"/>
    <property type="match status" value="1"/>
</dbReference>
<keyword evidence="3 6" id="KW-0812">Transmembrane</keyword>
<keyword evidence="4 6" id="KW-1133">Transmembrane helix</keyword>
<dbReference type="SMART" id="SM00240">
    <property type="entry name" value="FHA"/>
    <property type="match status" value="1"/>
</dbReference>
<feature type="transmembrane region" description="Helical" evidence="6">
    <location>
        <begin position="20"/>
        <end position="44"/>
    </location>
</feature>
<dbReference type="RefSeq" id="WP_036514781.1">
    <property type="nucleotide sequence ID" value="NZ_AONB01000036.1"/>
</dbReference>
<dbReference type="Pfam" id="PF06271">
    <property type="entry name" value="RDD"/>
    <property type="match status" value="1"/>
</dbReference>
<gene>
    <name evidence="8" type="ORF">D791_03986</name>
</gene>
<evidence type="ECO:0000313" key="8">
    <source>
        <dbReference type="EMBL" id="EXJ09080.1"/>
    </source>
</evidence>
<dbReference type="PANTHER" id="PTHR36115">
    <property type="entry name" value="PROLINE-RICH ANTIGEN HOMOLOG-RELATED"/>
    <property type="match status" value="1"/>
</dbReference>
<accession>W9VEE0</accession>
<evidence type="ECO:0000256" key="5">
    <source>
        <dbReference type="ARBA" id="ARBA00023136"/>
    </source>
</evidence>
<evidence type="ECO:0000259" key="7">
    <source>
        <dbReference type="PROSITE" id="PS50006"/>
    </source>
</evidence>
<dbReference type="Proteomes" id="UP000019464">
    <property type="component" value="Unassembled WGS sequence"/>
</dbReference>
<name>W9VEE0_9GAMM</name>
<dbReference type="InterPro" id="IPR051791">
    <property type="entry name" value="Pra-immunoreactive"/>
</dbReference>